<dbReference type="Proteomes" id="UP000238701">
    <property type="component" value="Unassembled WGS sequence"/>
</dbReference>
<dbReference type="EMBL" id="OMOD01000002">
    <property type="protein sequence ID" value="SPF31635.1"/>
    <property type="molecule type" value="Genomic_DNA"/>
</dbReference>
<evidence type="ECO:0000313" key="1">
    <source>
        <dbReference type="EMBL" id="SPF31635.1"/>
    </source>
</evidence>
<gene>
    <name evidence="1" type="ORF">SBA1_100090</name>
</gene>
<accession>A0A2U3JW38</accession>
<reference evidence="2" key="1">
    <citation type="submission" date="2018-02" db="EMBL/GenBank/DDBJ databases">
        <authorList>
            <person name="Hausmann B."/>
        </authorList>
    </citation>
    <scope>NUCLEOTIDE SEQUENCE [LARGE SCALE GENOMIC DNA]</scope>
    <source>
        <strain evidence="2">Peat soil MAG SbA1</strain>
    </source>
</reference>
<organism evidence="1 2">
    <name type="scientific">Candidatus Sulfotelmatobacter kueseliae</name>
    <dbReference type="NCBI Taxonomy" id="2042962"/>
    <lineage>
        <taxon>Bacteria</taxon>
        <taxon>Pseudomonadati</taxon>
        <taxon>Acidobacteriota</taxon>
        <taxon>Terriglobia</taxon>
        <taxon>Terriglobales</taxon>
        <taxon>Candidatus Korobacteraceae</taxon>
        <taxon>Candidatus Sulfotelmatobacter</taxon>
    </lineage>
</organism>
<dbReference type="Pfam" id="PF22537">
    <property type="entry name" value="WbmS-like"/>
    <property type="match status" value="1"/>
</dbReference>
<dbReference type="Gene3D" id="3.20.20.370">
    <property type="entry name" value="Glycoside hydrolase/deacetylase"/>
    <property type="match status" value="1"/>
</dbReference>
<evidence type="ECO:0000313" key="2">
    <source>
        <dbReference type="Proteomes" id="UP000238701"/>
    </source>
</evidence>
<protein>
    <submittedName>
        <fullName evidence="1">Uncharacterized protein</fullName>
    </submittedName>
</protein>
<dbReference type="InterPro" id="IPR054492">
    <property type="entry name" value="WbmS-like"/>
</dbReference>
<name>A0A2U3JW38_9BACT</name>
<proteinExistence type="predicted"/>
<dbReference type="AlphaFoldDB" id="A0A2U3JW38"/>
<sequence length="270" mass="29812">MPEMSRLWGRVATEPVFVLTADQDWAPEWAIAALLERVGKWGQPLHIFRTSPSALLDEAVKNGAIEQGWHPNFMPGSTHGATVDEVVLHCQRLFPGARTTRAHCFAEDSFRMRALARAGIVADSQNPTPCQGYLLPMIHVSGILRLPVYFEDDCAFDAQDSSFRVNVFRKSLFTPGLKILNFHPTFVGCNTPSLAHYNSVRGKVFGTSEPGEGVVWEGHGTANMLDELLGEILSAGHKLQSLHSVVDELWNSVEHTPGLLPRGSLPRLDH</sequence>